<dbReference type="Proteomes" id="UP001165444">
    <property type="component" value="Unassembled WGS sequence"/>
</dbReference>
<proteinExistence type="predicted"/>
<gene>
    <name evidence="4" type="primary">thiD</name>
    <name evidence="4" type="ORF">MUN53_00315</name>
</gene>
<protein>
    <recommendedName>
        <fullName evidence="2">hydroxymethylpyrimidine kinase</fullName>
        <ecNumber evidence="2">2.7.1.49</ecNumber>
    </recommendedName>
</protein>
<dbReference type="InterPro" id="IPR029056">
    <property type="entry name" value="Ribokinase-like"/>
</dbReference>
<dbReference type="CDD" id="cd01169">
    <property type="entry name" value="HMPP_kinase"/>
    <property type="match status" value="1"/>
</dbReference>
<dbReference type="RefSeq" id="WP_243323004.1">
    <property type="nucleotide sequence ID" value="NZ_JAKZMM010000001.1"/>
</dbReference>
<dbReference type="SUPFAM" id="SSF53613">
    <property type="entry name" value="Ribokinase-like"/>
    <property type="match status" value="1"/>
</dbReference>
<evidence type="ECO:0000256" key="2">
    <source>
        <dbReference type="ARBA" id="ARBA00012135"/>
    </source>
</evidence>
<dbReference type="Pfam" id="PF08543">
    <property type="entry name" value="Phos_pyr_kin"/>
    <property type="match status" value="1"/>
</dbReference>
<dbReference type="GO" id="GO:0008902">
    <property type="term" value="F:hydroxymethylpyrimidine kinase activity"/>
    <property type="evidence" value="ECO:0007669"/>
    <property type="project" value="UniProtKB-EC"/>
</dbReference>
<comment type="pathway">
    <text evidence="1">Cofactor biosynthesis; thiamine diphosphate biosynthesis.</text>
</comment>
<comment type="caution">
    <text evidence="4">The sequence shown here is derived from an EMBL/GenBank/DDBJ whole genome shotgun (WGS) entry which is preliminary data.</text>
</comment>
<keyword evidence="4" id="KW-0418">Kinase</keyword>
<sequence length="281" mass="30174">MRTKEQYRYPTALTIAGSDSCGGAGIQADLKTFSALGVYGMSAITSITAQNTLGVRGIQPILPEILKGQIDAVFEDFTIDAVKTGMLYNKAAIQVVAAALDQYRPKWIIVDPVMISTSGSRLLQDDAIEAMVDLLFPRTTLITPNIPEAEFLTGIQIHSIKDMDEAAQLLFAKGCQAVLIKGGHLEGEQRIDRLYQLNQPAVTFQAETVQTVNTHGTGCTLSSAIAASLALGHSLTESVRLAKEYVQKGLLAGADVTAGHGHGPMNHLFDPKPLQKRVIES</sequence>
<dbReference type="PANTHER" id="PTHR20858:SF17">
    <property type="entry name" value="HYDROXYMETHYLPYRIMIDINE_PHOSPHOMETHYLPYRIMIDINE KINASE THI20-RELATED"/>
    <property type="match status" value="1"/>
</dbReference>
<dbReference type="NCBIfam" id="TIGR00097">
    <property type="entry name" value="HMP-P_kinase"/>
    <property type="match status" value="1"/>
</dbReference>
<dbReference type="PANTHER" id="PTHR20858">
    <property type="entry name" value="PHOSPHOMETHYLPYRIMIDINE KINASE"/>
    <property type="match status" value="1"/>
</dbReference>
<organism evidence="4 5">
    <name type="scientific">Parabacteroides faecalis</name>
    <dbReference type="NCBI Taxonomy" id="2924040"/>
    <lineage>
        <taxon>Bacteria</taxon>
        <taxon>Pseudomonadati</taxon>
        <taxon>Bacteroidota</taxon>
        <taxon>Bacteroidia</taxon>
        <taxon>Bacteroidales</taxon>
        <taxon>Tannerellaceae</taxon>
        <taxon>Parabacteroides</taxon>
    </lineage>
</organism>
<dbReference type="EMBL" id="JAKZMM010000001">
    <property type="protein sequence ID" value="MCJ2379077.1"/>
    <property type="molecule type" value="Genomic_DNA"/>
</dbReference>
<accession>A0ABT0BWC1</accession>
<keyword evidence="5" id="KW-1185">Reference proteome</keyword>
<evidence type="ECO:0000313" key="4">
    <source>
        <dbReference type="EMBL" id="MCJ2379077.1"/>
    </source>
</evidence>
<feature type="domain" description="Pyridoxamine kinase/Phosphomethylpyrimidine kinase" evidence="3">
    <location>
        <begin position="19"/>
        <end position="266"/>
    </location>
</feature>
<evidence type="ECO:0000256" key="1">
    <source>
        <dbReference type="ARBA" id="ARBA00004948"/>
    </source>
</evidence>
<reference evidence="4 5" key="1">
    <citation type="submission" date="2022-03" db="EMBL/GenBank/DDBJ databases">
        <title>Parabacteroides sp. nov. isolated from swine feces.</title>
        <authorList>
            <person name="Bak J.E."/>
        </authorList>
    </citation>
    <scope>NUCLEOTIDE SEQUENCE [LARGE SCALE GENOMIC DNA]</scope>
    <source>
        <strain evidence="4 5">AGMB00274</strain>
    </source>
</reference>
<dbReference type="EC" id="2.7.1.49" evidence="2"/>
<evidence type="ECO:0000313" key="5">
    <source>
        <dbReference type="Proteomes" id="UP001165444"/>
    </source>
</evidence>
<keyword evidence="4" id="KW-0808">Transferase</keyword>
<dbReference type="InterPro" id="IPR013749">
    <property type="entry name" value="PM/HMP-P_kinase-1"/>
</dbReference>
<dbReference type="Gene3D" id="3.40.1190.20">
    <property type="match status" value="1"/>
</dbReference>
<dbReference type="GO" id="GO:0008972">
    <property type="term" value="F:phosphomethylpyrimidine kinase activity"/>
    <property type="evidence" value="ECO:0007669"/>
    <property type="project" value="UniProtKB-EC"/>
</dbReference>
<name>A0ABT0BWC1_9BACT</name>
<evidence type="ECO:0000259" key="3">
    <source>
        <dbReference type="Pfam" id="PF08543"/>
    </source>
</evidence>
<dbReference type="InterPro" id="IPR004399">
    <property type="entry name" value="HMP/HMP-P_kinase_dom"/>
</dbReference>